<comment type="caution">
    <text evidence="1">The sequence shown here is derived from an EMBL/GenBank/DDBJ whole genome shotgun (WGS) entry which is preliminary data.</text>
</comment>
<organism evidence="1 2">
    <name type="scientific">Symbiodinium necroappetens</name>
    <dbReference type="NCBI Taxonomy" id="1628268"/>
    <lineage>
        <taxon>Eukaryota</taxon>
        <taxon>Sar</taxon>
        <taxon>Alveolata</taxon>
        <taxon>Dinophyceae</taxon>
        <taxon>Suessiales</taxon>
        <taxon>Symbiodiniaceae</taxon>
        <taxon>Symbiodinium</taxon>
    </lineage>
</organism>
<accession>A0A812LWE5</accession>
<feature type="non-terminal residue" evidence="1">
    <location>
        <position position="1"/>
    </location>
</feature>
<feature type="non-terminal residue" evidence="1">
    <location>
        <position position="173"/>
    </location>
</feature>
<evidence type="ECO:0000313" key="1">
    <source>
        <dbReference type="EMBL" id="CAE7246896.1"/>
    </source>
</evidence>
<name>A0A812LWE5_9DINO</name>
<gene>
    <name evidence="1" type="ORF">SNEC2469_LOCUS4858</name>
</gene>
<dbReference type="AlphaFoldDB" id="A0A812LWE5"/>
<keyword evidence="2" id="KW-1185">Reference proteome</keyword>
<protein>
    <submittedName>
        <fullName evidence="1">Uncharacterized protein</fullName>
    </submittedName>
</protein>
<evidence type="ECO:0000313" key="2">
    <source>
        <dbReference type="Proteomes" id="UP000601435"/>
    </source>
</evidence>
<dbReference type="Proteomes" id="UP000601435">
    <property type="component" value="Unassembled WGS sequence"/>
</dbReference>
<proteinExistence type="predicted"/>
<reference evidence="1" key="1">
    <citation type="submission" date="2021-02" db="EMBL/GenBank/DDBJ databases">
        <authorList>
            <person name="Dougan E. K."/>
            <person name="Rhodes N."/>
            <person name="Thang M."/>
            <person name="Chan C."/>
        </authorList>
    </citation>
    <scope>NUCLEOTIDE SEQUENCE</scope>
</reference>
<dbReference type="EMBL" id="CAJNJA010009450">
    <property type="protein sequence ID" value="CAE7246896.1"/>
    <property type="molecule type" value="Genomic_DNA"/>
</dbReference>
<sequence>LDIFPVSLSTPASVLAELPAARSALRAASSTSAVRAASAAALRMPQEQVAVVLHNQMNISSRRLAENEEAFSNLTLYSLILGRSNATEVVLQIQELLAGGSPALLFEESLRTSLPELLGDQAPSLLAALADEVTSGWISSLHKLQDSEILLTLVPSSDFAATLPPELDDFLAK</sequence>
<dbReference type="OrthoDB" id="421220at2759"/>